<reference evidence="2" key="1">
    <citation type="journal article" date="2013" name="BMC Genomics">
        <title>Unscrambling butterfly oogenesis.</title>
        <authorList>
            <person name="Carter J.M."/>
            <person name="Baker S.C."/>
            <person name="Pink R."/>
            <person name="Carter D.R."/>
            <person name="Collins A."/>
            <person name="Tomlin J."/>
            <person name="Gibbs M."/>
            <person name="Breuker C.J."/>
        </authorList>
    </citation>
    <scope>NUCLEOTIDE SEQUENCE</scope>
    <source>
        <tissue evidence="2">Ovary</tissue>
    </source>
</reference>
<evidence type="ECO:0000313" key="2">
    <source>
        <dbReference type="EMBL" id="JAA82806.1"/>
    </source>
</evidence>
<organism evidence="2">
    <name type="scientific">Pararge aegeria</name>
    <name type="common">speckled wood butterfly</name>
    <dbReference type="NCBI Taxonomy" id="116150"/>
    <lineage>
        <taxon>Eukaryota</taxon>
        <taxon>Metazoa</taxon>
        <taxon>Ecdysozoa</taxon>
        <taxon>Arthropoda</taxon>
        <taxon>Hexapoda</taxon>
        <taxon>Insecta</taxon>
        <taxon>Pterygota</taxon>
        <taxon>Neoptera</taxon>
        <taxon>Endopterygota</taxon>
        <taxon>Lepidoptera</taxon>
        <taxon>Glossata</taxon>
        <taxon>Ditrysia</taxon>
        <taxon>Papilionoidea</taxon>
        <taxon>Nymphalidae</taxon>
        <taxon>Satyrinae</taxon>
        <taxon>Satyrini</taxon>
        <taxon>Parargina</taxon>
        <taxon>Pararge</taxon>
    </lineage>
</organism>
<dbReference type="EMBL" id="GAIX01009754">
    <property type="protein sequence ID" value="JAA82806.1"/>
    <property type="molecule type" value="Transcribed_RNA"/>
</dbReference>
<protein>
    <submittedName>
        <fullName evidence="2">Uncharacterized protein</fullName>
    </submittedName>
</protein>
<sequence length="80" mass="8298">MSAHSAGGLPEPPLGSESNESGVALRDRGSLPLEFSKSLKTSLISGFLAREAARFLLTVLLSLLTLRRTAAACSLGKGLT</sequence>
<evidence type="ECO:0000256" key="1">
    <source>
        <dbReference type="SAM" id="MobiDB-lite"/>
    </source>
</evidence>
<dbReference type="AlphaFoldDB" id="S4NVM9"/>
<feature type="region of interest" description="Disordered" evidence="1">
    <location>
        <begin position="1"/>
        <end position="25"/>
    </location>
</feature>
<accession>S4NVM9</accession>
<feature type="non-terminal residue" evidence="2">
    <location>
        <position position="80"/>
    </location>
</feature>
<reference evidence="2" key="2">
    <citation type="submission" date="2013-05" db="EMBL/GenBank/DDBJ databases">
        <authorList>
            <person name="Carter J.-M."/>
            <person name="Baker S.C."/>
            <person name="Pink R."/>
            <person name="Carter D.R.F."/>
            <person name="Collins A."/>
            <person name="Tomlin J."/>
            <person name="Gibbs M."/>
            <person name="Breuker C.J."/>
        </authorList>
    </citation>
    <scope>NUCLEOTIDE SEQUENCE</scope>
    <source>
        <tissue evidence="2">Ovary</tissue>
    </source>
</reference>
<name>S4NVM9_9NEOP</name>
<proteinExistence type="predicted"/>